<proteinExistence type="predicted"/>
<sequence length="163" mass="17787">MDFFAAAKDAMNAASEQASQRVAQAQAGKRLLDDGGPEMEQKIATKAHCRRTTNADTMAVSQISDIAAQYEEAMQELTRALATSACTPEERYDFQQLLGLYETRLGDYRQAAQVLSAMPPPAPFVSGEEDDAIKILWARGKARTAQERAQAVSQQAMDAAQRS</sequence>
<protein>
    <submittedName>
        <fullName evidence="1">Uncharacterized protein</fullName>
    </submittedName>
</protein>
<dbReference type="EMBL" id="JBBJCI010000035">
    <property type="protein sequence ID" value="KAK7253427.1"/>
    <property type="molecule type" value="Genomic_DNA"/>
</dbReference>
<reference evidence="1 2" key="1">
    <citation type="submission" date="2024-03" db="EMBL/GenBank/DDBJ databases">
        <title>Aureococcus anophagefferens CCMP1851 and Kratosvirus quantuckense: Draft genome of a second virus-susceptible host strain in the model system.</title>
        <authorList>
            <person name="Chase E."/>
            <person name="Truchon A.R."/>
            <person name="Schepens W."/>
            <person name="Wilhelm S.W."/>
        </authorList>
    </citation>
    <scope>NUCLEOTIDE SEQUENCE [LARGE SCALE GENOMIC DNA]</scope>
    <source>
        <strain evidence="1 2">CCMP1851</strain>
    </source>
</reference>
<keyword evidence="2" id="KW-1185">Reference proteome</keyword>
<name>A0ABR1GBT9_AURAN</name>
<comment type="caution">
    <text evidence="1">The sequence shown here is derived from an EMBL/GenBank/DDBJ whole genome shotgun (WGS) entry which is preliminary data.</text>
</comment>
<evidence type="ECO:0000313" key="1">
    <source>
        <dbReference type="EMBL" id="KAK7253427.1"/>
    </source>
</evidence>
<gene>
    <name evidence="1" type="ORF">SO694_00001717</name>
</gene>
<evidence type="ECO:0000313" key="2">
    <source>
        <dbReference type="Proteomes" id="UP001363151"/>
    </source>
</evidence>
<accession>A0ABR1GBT9</accession>
<organism evidence="1 2">
    <name type="scientific">Aureococcus anophagefferens</name>
    <name type="common">Harmful bloom alga</name>
    <dbReference type="NCBI Taxonomy" id="44056"/>
    <lineage>
        <taxon>Eukaryota</taxon>
        <taxon>Sar</taxon>
        <taxon>Stramenopiles</taxon>
        <taxon>Ochrophyta</taxon>
        <taxon>Pelagophyceae</taxon>
        <taxon>Pelagomonadales</taxon>
        <taxon>Pelagomonadaceae</taxon>
        <taxon>Aureococcus</taxon>
    </lineage>
</organism>
<dbReference type="Proteomes" id="UP001363151">
    <property type="component" value="Unassembled WGS sequence"/>
</dbReference>